<evidence type="ECO:0000256" key="1">
    <source>
        <dbReference type="ARBA" id="ARBA00004123"/>
    </source>
</evidence>
<evidence type="ECO:0000313" key="9">
    <source>
        <dbReference type="EMBL" id="VFV21048.1"/>
    </source>
</evidence>
<dbReference type="GO" id="GO:0005634">
    <property type="term" value="C:nucleus"/>
    <property type="evidence" value="ECO:0007669"/>
    <property type="project" value="UniProtKB-SubCell"/>
</dbReference>
<feature type="compositionally biased region" description="Low complexity" evidence="7">
    <location>
        <begin position="367"/>
        <end position="383"/>
    </location>
</feature>
<evidence type="ECO:0000256" key="3">
    <source>
        <dbReference type="ARBA" id="ARBA00023125"/>
    </source>
</evidence>
<dbReference type="Proteomes" id="UP000386466">
    <property type="component" value="Unassembled WGS sequence"/>
</dbReference>
<dbReference type="GO" id="GO:0000978">
    <property type="term" value="F:RNA polymerase II cis-regulatory region sequence-specific DNA binding"/>
    <property type="evidence" value="ECO:0007669"/>
    <property type="project" value="TreeGrafter"/>
</dbReference>
<comment type="subcellular location">
    <subcellularLocation>
        <location evidence="1">Nucleus</location>
    </subcellularLocation>
</comment>
<organism evidence="9 10">
    <name type="scientific">Lynx pardinus</name>
    <name type="common">Iberian lynx</name>
    <name type="synonym">Felis pardina</name>
    <dbReference type="NCBI Taxonomy" id="191816"/>
    <lineage>
        <taxon>Eukaryota</taxon>
        <taxon>Metazoa</taxon>
        <taxon>Chordata</taxon>
        <taxon>Craniata</taxon>
        <taxon>Vertebrata</taxon>
        <taxon>Euteleostomi</taxon>
        <taxon>Mammalia</taxon>
        <taxon>Eutheria</taxon>
        <taxon>Laurasiatheria</taxon>
        <taxon>Carnivora</taxon>
        <taxon>Feliformia</taxon>
        <taxon>Felidae</taxon>
        <taxon>Felinae</taxon>
        <taxon>Lynx</taxon>
    </lineage>
</organism>
<feature type="region of interest" description="Disordered" evidence="7">
    <location>
        <begin position="87"/>
        <end position="130"/>
    </location>
</feature>
<keyword evidence="6" id="KW-0539">Nucleus</keyword>
<dbReference type="InterPro" id="IPR023082">
    <property type="entry name" value="Homeo_prospero_dom"/>
</dbReference>
<protein>
    <submittedName>
        <fullName evidence="9">Prospero homeobox protein 2-like</fullName>
    </submittedName>
</protein>
<dbReference type="GO" id="GO:0031016">
    <property type="term" value="P:pancreas development"/>
    <property type="evidence" value="ECO:0007669"/>
    <property type="project" value="UniProtKB-ARBA"/>
</dbReference>
<dbReference type="GO" id="GO:0005737">
    <property type="term" value="C:cytoplasm"/>
    <property type="evidence" value="ECO:0007669"/>
    <property type="project" value="UniProtKB-ARBA"/>
</dbReference>
<keyword evidence="3 9" id="KW-0238">DNA-binding</keyword>
<keyword evidence="2" id="KW-0805">Transcription regulation</keyword>
<dbReference type="AlphaFoldDB" id="A0A485MMB5"/>
<dbReference type="GO" id="GO:0007417">
    <property type="term" value="P:central nervous system development"/>
    <property type="evidence" value="ECO:0007669"/>
    <property type="project" value="UniProtKB-ARBA"/>
</dbReference>
<dbReference type="InterPro" id="IPR009057">
    <property type="entry name" value="Homeodomain-like_sf"/>
</dbReference>
<feature type="domain" description="Prospero" evidence="8">
    <location>
        <begin position="446"/>
        <end position="604"/>
    </location>
</feature>
<accession>A0A485MMB5</accession>
<feature type="region of interest" description="Disordered" evidence="7">
    <location>
        <begin position="155"/>
        <end position="218"/>
    </location>
</feature>
<dbReference type="EMBL" id="CAAGRJ010003341">
    <property type="protein sequence ID" value="VFV21048.1"/>
    <property type="molecule type" value="Genomic_DNA"/>
</dbReference>
<dbReference type="PANTHER" id="PTHR12198">
    <property type="entry name" value="HOMEOBOX PROTEIN PROSPERO/PROX-1/CEH-26"/>
    <property type="match status" value="1"/>
</dbReference>
<gene>
    <name evidence="9" type="ORF">LYPA_23C021111</name>
</gene>
<evidence type="ECO:0000256" key="2">
    <source>
        <dbReference type="ARBA" id="ARBA00023015"/>
    </source>
</evidence>
<dbReference type="SUPFAM" id="SSF46689">
    <property type="entry name" value="Homeodomain-like"/>
    <property type="match status" value="1"/>
</dbReference>
<dbReference type="PROSITE" id="PS51818">
    <property type="entry name" value="HOMEO_PROSPERO"/>
    <property type="match status" value="1"/>
</dbReference>
<dbReference type="FunFam" id="1.10.10.500:FF:000001">
    <property type="entry name" value="Prospero homeobox protein 1"/>
    <property type="match status" value="1"/>
</dbReference>
<keyword evidence="4 9" id="KW-0371">Homeobox</keyword>
<dbReference type="Gene3D" id="1.10.10.500">
    <property type="entry name" value="Homeo-prospero domain"/>
    <property type="match status" value="1"/>
</dbReference>
<dbReference type="GO" id="GO:0070309">
    <property type="term" value="P:lens fiber cell morphogenesis"/>
    <property type="evidence" value="ECO:0007669"/>
    <property type="project" value="UniProtKB-ARBA"/>
</dbReference>
<dbReference type="GO" id="GO:0000981">
    <property type="term" value="F:DNA-binding transcription factor activity, RNA polymerase II-specific"/>
    <property type="evidence" value="ECO:0007669"/>
    <property type="project" value="TreeGrafter"/>
</dbReference>
<dbReference type="GO" id="GO:0070365">
    <property type="term" value="P:hepatocyte differentiation"/>
    <property type="evidence" value="ECO:0007669"/>
    <property type="project" value="UniProtKB-ARBA"/>
</dbReference>
<name>A0A485MMB5_LYNPA</name>
<feature type="region of interest" description="Disordered" evidence="7">
    <location>
        <begin position="18"/>
        <end position="45"/>
    </location>
</feature>
<evidence type="ECO:0000313" key="10">
    <source>
        <dbReference type="Proteomes" id="UP000386466"/>
    </source>
</evidence>
<dbReference type="PANTHER" id="PTHR12198:SF5">
    <property type="entry name" value="PROSPERO HOMEOBOX PROTEIN 2"/>
    <property type="match status" value="1"/>
</dbReference>
<proteinExistence type="predicted"/>
<evidence type="ECO:0000256" key="5">
    <source>
        <dbReference type="ARBA" id="ARBA00023163"/>
    </source>
</evidence>
<feature type="compositionally biased region" description="Basic and acidic residues" evidence="7">
    <location>
        <begin position="24"/>
        <end position="36"/>
    </location>
</feature>
<evidence type="ECO:0000256" key="4">
    <source>
        <dbReference type="ARBA" id="ARBA00023155"/>
    </source>
</evidence>
<keyword evidence="10" id="KW-1185">Reference proteome</keyword>
<dbReference type="GO" id="GO:0060059">
    <property type="term" value="P:embryonic retina morphogenesis in camera-type eye"/>
    <property type="evidence" value="ECO:0007669"/>
    <property type="project" value="UniProtKB-ARBA"/>
</dbReference>
<feature type="region of interest" description="Disordered" evidence="7">
    <location>
        <begin position="358"/>
        <end position="386"/>
    </location>
</feature>
<dbReference type="GO" id="GO:0060836">
    <property type="term" value="P:lymphatic endothelial cell differentiation"/>
    <property type="evidence" value="ECO:0007669"/>
    <property type="project" value="UniProtKB-ARBA"/>
</dbReference>
<evidence type="ECO:0000256" key="6">
    <source>
        <dbReference type="ARBA" id="ARBA00023242"/>
    </source>
</evidence>
<dbReference type="GO" id="GO:0035295">
    <property type="term" value="P:tube development"/>
    <property type="evidence" value="ECO:0007669"/>
    <property type="project" value="UniProtKB-ARBA"/>
</dbReference>
<reference evidence="9 10" key="1">
    <citation type="submission" date="2019-01" db="EMBL/GenBank/DDBJ databases">
        <authorList>
            <person name="Alioto T."/>
            <person name="Alioto T."/>
        </authorList>
    </citation>
    <scope>NUCLEOTIDE SEQUENCE [LARGE SCALE GENOMIC DNA]</scope>
</reference>
<dbReference type="GO" id="GO:0045165">
    <property type="term" value="P:cell fate commitment"/>
    <property type="evidence" value="ECO:0007669"/>
    <property type="project" value="UniProtKB-ARBA"/>
</dbReference>
<dbReference type="GO" id="GO:0048646">
    <property type="term" value="P:anatomical structure formation involved in morphogenesis"/>
    <property type="evidence" value="ECO:0007669"/>
    <property type="project" value="UniProtKB-ARBA"/>
</dbReference>
<evidence type="ECO:0000256" key="7">
    <source>
        <dbReference type="SAM" id="MobiDB-lite"/>
    </source>
</evidence>
<keyword evidence="5" id="KW-0804">Transcription</keyword>
<dbReference type="InterPro" id="IPR037131">
    <property type="entry name" value="Homeo_prospero_dom_sf"/>
</dbReference>
<evidence type="ECO:0000259" key="8">
    <source>
        <dbReference type="PROSITE" id="PS51818"/>
    </source>
</evidence>
<sequence>MDPNSGLLSPLSRTCSHLAEPCMEGERSPAPREQGGDPHFPWSPVPSSSFADPDWFCDENIQAKRARVETIVQGMCLSLNALVPGNAQARDSPYCPEKAQERKRKQSLPTQQGPLKPGPVGDHGSRKGGPRVREQLYQLKQQLRHLQKHILQAAEPRDAAQDPGGSEMDKGPLSVKQRKGYGSRPWAMDSDHHHQGSRRDLSRKEKHRASEVEYQSEEPRFLPCGAQDLLETLRKELTGAVSQAVDSVLQKVLLDPPGHLTQLGRSFRGLVPEGSSEPSPPERGICKDLFPFATLPRRDQPQTGVLLRNLSLATPLDPPRCPVSSRMIPRPYQGRPANCPLTVPSHIQENQILSQLLSHGPSDHWDSSLPQDSSSQSHSSPESALRPWGTVKLRPSVLSQQQYPLPFTSPRLERLPLLPSVKVEQGGLQCAPDVLPFSSVHISFTKEGLNPGHLKKAKLMFFFTRYPSSNLLKAYFPDVQFNRCITSQMIKWFSNFREFYYIQMEKFARQAISDGVTNPKTLVVLRDSELFRALNMHYNKGNDFEVPDCFLEIASLTLQEFFRAVSAGKDSDPSWKKPIYKIISKLDSDIPEIFKSSSYPQELFRN</sequence>
<feature type="compositionally biased region" description="Basic and acidic residues" evidence="7">
    <location>
        <begin position="189"/>
        <end position="211"/>
    </location>
</feature>
<dbReference type="InterPro" id="IPR039350">
    <property type="entry name" value="Prospero_homeodomain"/>
</dbReference>
<dbReference type="Pfam" id="PF05044">
    <property type="entry name" value="HPD"/>
    <property type="match status" value="1"/>
</dbReference>